<organism evidence="2 3">
    <name type="scientific">Nocardioides albidus</name>
    <dbReference type="NCBI Taxonomy" id="1517589"/>
    <lineage>
        <taxon>Bacteria</taxon>
        <taxon>Bacillati</taxon>
        <taxon>Actinomycetota</taxon>
        <taxon>Actinomycetes</taxon>
        <taxon>Propionibacteriales</taxon>
        <taxon>Nocardioidaceae</taxon>
        <taxon>Nocardioides</taxon>
    </lineage>
</organism>
<keyword evidence="3" id="KW-1185">Reference proteome</keyword>
<name>A0A5C4VV49_9ACTN</name>
<proteinExistence type="predicted"/>
<evidence type="ECO:0000256" key="1">
    <source>
        <dbReference type="SAM" id="MobiDB-lite"/>
    </source>
</evidence>
<accession>A0A5C4VV49</accession>
<dbReference type="RefSeq" id="WP_139623261.1">
    <property type="nucleotide sequence ID" value="NZ_VDMP01000024.1"/>
</dbReference>
<evidence type="ECO:0000313" key="3">
    <source>
        <dbReference type="Proteomes" id="UP000313231"/>
    </source>
</evidence>
<gene>
    <name evidence="2" type="ORF">FHP29_13010</name>
</gene>
<reference evidence="2 3" key="1">
    <citation type="journal article" date="2016" name="Int. J. Syst. Evol. Microbiol.">
        <title>Nocardioides albidus sp. nov., an actinobacterium isolated from garden soil.</title>
        <authorList>
            <person name="Singh H."/>
            <person name="Du J."/>
            <person name="Trinh H."/>
            <person name="Won K."/>
            <person name="Yang J.E."/>
            <person name="Yin C."/>
            <person name="Kook M."/>
            <person name="Yi T.H."/>
        </authorList>
    </citation>
    <scope>NUCLEOTIDE SEQUENCE [LARGE SCALE GENOMIC DNA]</scope>
    <source>
        <strain evidence="2 3">CCTCC AB 2015297</strain>
    </source>
</reference>
<evidence type="ECO:0000313" key="2">
    <source>
        <dbReference type="EMBL" id="TNM39772.1"/>
    </source>
</evidence>
<protein>
    <submittedName>
        <fullName evidence="2">Uncharacterized protein</fullName>
    </submittedName>
</protein>
<comment type="caution">
    <text evidence="2">The sequence shown here is derived from an EMBL/GenBank/DDBJ whole genome shotgun (WGS) entry which is preliminary data.</text>
</comment>
<dbReference type="Proteomes" id="UP000313231">
    <property type="component" value="Unassembled WGS sequence"/>
</dbReference>
<feature type="region of interest" description="Disordered" evidence="1">
    <location>
        <begin position="125"/>
        <end position="146"/>
    </location>
</feature>
<sequence>MVWPRDPEQPFTLPRLTPPDLPPEVKALVARAQEQARRATKMRIPQSEAGPGQGRDPLEALARRTTDPEYHALLAQLRAGELTRGEVMRHPAYLRNARQAMRDLLAETARLADGGASLRAQGRAAWEEFRADPDGDEYDEEPAHRT</sequence>
<feature type="region of interest" description="Disordered" evidence="1">
    <location>
        <begin position="1"/>
        <end position="58"/>
    </location>
</feature>
<dbReference type="AlphaFoldDB" id="A0A5C4VV49"/>
<dbReference type="EMBL" id="VDMP01000024">
    <property type="protein sequence ID" value="TNM39772.1"/>
    <property type="molecule type" value="Genomic_DNA"/>
</dbReference>